<dbReference type="EMBL" id="CM026423">
    <property type="protein sequence ID" value="KAG0582661.1"/>
    <property type="molecule type" value="Genomic_DNA"/>
</dbReference>
<reference evidence="1" key="1">
    <citation type="submission" date="2020-06" db="EMBL/GenBank/DDBJ databases">
        <title>WGS assembly of Ceratodon purpureus strain R40.</title>
        <authorList>
            <person name="Carey S.B."/>
            <person name="Jenkins J."/>
            <person name="Shu S."/>
            <person name="Lovell J.T."/>
            <person name="Sreedasyam A."/>
            <person name="Maumus F."/>
            <person name="Tiley G.P."/>
            <person name="Fernandez-Pozo N."/>
            <person name="Barry K."/>
            <person name="Chen C."/>
            <person name="Wang M."/>
            <person name="Lipzen A."/>
            <person name="Daum C."/>
            <person name="Saski C.A."/>
            <person name="Payton A.C."/>
            <person name="Mcbreen J.C."/>
            <person name="Conrad R.E."/>
            <person name="Kollar L.M."/>
            <person name="Olsson S."/>
            <person name="Huttunen S."/>
            <person name="Landis J.B."/>
            <person name="Wickett N.J."/>
            <person name="Johnson M.G."/>
            <person name="Rensing S.A."/>
            <person name="Grimwood J."/>
            <person name="Schmutz J."/>
            <person name="Mcdaniel S.F."/>
        </authorList>
    </citation>
    <scope>NUCLEOTIDE SEQUENCE</scope>
    <source>
        <strain evidence="1">R40</strain>
    </source>
</reference>
<sequence>MLCSQEDLQPSSWFVGHREVSIRDPPSVAASRITFGDCGYVRTLPRYRRRGRLTSGFACYIAISAATVRLDRSIIPSSQ</sequence>
<evidence type="ECO:0000313" key="2">
    <source>
        <dbReference type="Proteomes" id="UP000822688"/>
    </source>
</evidence>
<accession>A0A8T0IID6</accession>
<proteinExistence type="predicted"/>
<dbReference type="AlphaFoldDB" id="A0A8T0IID6"/>
<comment type="caution">
    <text evidence="1">The sequence shown here is derived from an EMBL/GenBank/DDBJ whole genome shotgun (WGS) entry which is preliminary data.</text>
</comment>
<name>A0A8T0IID6_CERPU</name>
<dbReference type="Proteomes" id="UP000822688">
    <property type="component" value="Chromosome 3"/>
</dbReference>
<gene>
    <name evidence="1" type="ORF">KC19_3G076000</name>
</gene>
<evidence type="ECO:0000313" key="1">
    <source>
        <dbReference type="EMBL" id="KAG0582661.1"/>
    </source>
</evidence>
<keyword evidence="2" id="KW-1185">Reference proteome</keyword>
<organism evidence="1 2">
    <name type="scientific">Ceratodon purpureus</name>
    <name type="common">Fire moss</name>
    <name type="synonym">Dicranum purpureum</name>
    <dbReference type="NCBI Taxonomy" id="3225"/>
    <lineage>
        <taxon>Eukaryota</taxon>
        <taxon>Viridiplantae</taxon>
        <taxon>Streptophyta</taxon>
        <taxon>Embryophyta</taxon>
        <taxon>Bryophyta</taxon>
        <taxon>Bryophytina</taxon>
        <taxon>Bryopsida</taxon>
        <taxon>Dicranidae</taxon>
        <taxon>Pseudoditrichales</taxon>
        <taxon>Ditrichaceae</taxon>
        <taxon>Ceratodon</taxon>
    </lineage>
</organism>
<protein>
    <submittedName>
        <fullName evidence="1">Uncharacterized protein</fullName>
    </submittedName>
</protein>